<accession>A0A3B0M8Y8</accession>
<evidence type="ECO:0000259" key="1">
    <source>
        <dbReference type="Pfam" id="PF13503"/>
    </source>
</evidence>
<dbReference type="EMBL" id="UIHC01000019">
    <property type="protein sequence ID" value="SUZ32362.1"/>
    <property type="molecule type" value="Genomic_DNA"/>
</dbReference>
<feature type="domain" description="DUF4123" evidence="1">
    <location>
        <begin position="13"/>
        <end position="130"/>
    </location>
</feature>
<dbReference type="AlphaFoldDB" id="A0A3B0M8Y8"/>
<evidence type="ECO:0000313" key="2">
    <source>
        <dbReference type="EMBL" id="SUZ32362.1"/>
    </source>
</evidence>
<sequence>MSVARQTPQDAALYCAVDCAADQRLYGAVLQAGRGTALFAGELHPDLAEATPHLVQVDQDSALLALLASPEGRAGAFGCVLRAHPHMATVWRALRKHLLARMPDGRVVMFRFFDPRVMAPYLGSLTPSELAPWFAHVSDWWLPLPDGTWHFTLSDTGLSRSVIPA</sequence>
<protein>
    <recommendedName>
        <fullName evidence="1">DUF4123 domain-containing protein</fullName>
    </recommendedName>
</protein>
<proteinExistence type="predicted"/>
<dbReference type="Proteomes" id="UP000272908">
    <property type="component" value="Unassembled WGS sequence"/>
</dbReference>
<name>A0A3B0M8Y8_9RHOB</name>
<dbReference type="OrthoDB" id="6431152at2"/>
<dbReference type="InterPro" id="IPR025391">
    <property type="entry name" value="DUF4123"/>
</dbReference>
<reference evidence="3" key="1">
    <citation type="submission" date="2018-08" db="EMBL/GenBank/DDBJ databases">
        <authorList>
            <person name="Rodrigo-Torres L."/>
            <person name="Arahal R. D."/>
            <person name="Lucena T."/>
        </authorList>
    </citation>
    <scope>NUCLEOTIDE SEQUENCE [LARGE SCALE GENOMIC DNA]</scope>
    <source>
        <strain evidence="3">CECT 7235</strain>
    </source>
</reference>
<keyword evidence="3" id="KW-1185">Reference proteome</keyword>
<organism evidence="2 3">
    <name type="scientific">Roseinatronobacter ekhonensis</name>
    <dbReference type="NCBI Taxonomy" id="254356"/>
    <lineage>
        <taxon>Bacteria</taxon>
        <taxon>Pseudomonadati</taxon>
        <taxon>Pseudomonadota</taxon>
        <taxon>Alphaproteobacteria</taxon>
        <taxon>Rhodobacterales</taxon>
        <taxon>Paracoccaceae</taxon>
        <taxon>Roseinatronobacter</taxon>
    </lineage>
</organism>
<dbReference type="RefSeq" id="WP_121095387.1">
    <property type="nucleotide sequence ID" value="NZ_UIHC01000019.1"/>
</dbReference>
<evidence type="ECO:0000313" key="3">
    <source>
        <dbReference type="Proteomes" id="UP000272908"/>
    </source>
</evidence>
<dbReference type="Pfam" id="PF13503">
    <property type="entry name" value="DUF4123"/>
    <property type="match status" value="1"/>
</dbReference>
<gene>
    <name evidence="2" type="ORF">ROE7235_02118</name>
</gene>